<reference evidence="1" key="1">
    <citation type="journal article" date="2010" name="J. Biol. Chem.">
        <title>Genome-wide Screening Reveals the Genetic Determinants of an Antibiotic Insecticide in Bacillus thuringiensis.</title>
        <authorList>
            <person name="Liu X.Y."/>
            <person name="Ruan L.F."/>
            <person name="Hu Z.F."/>
            <person name="Peng D.H."/>
            <person name="Cao S.Y."/>
            <person name="Yu Z.N."/>
            <person name="Liu Y."/>
            <person name="Zheng J.S."/>
            <person name="Sun M."/>
        </authorList>
    </citation>
    <scope>NUCLEOTIDE SEQUENCE</scope>
    <source>
        <strain evidence="1">CT-43</strain>
        <plasmid evidence="1">pBMB0558</plasmid>
    </source>
</reference>
<keyword evidence="1" id="KW-0614">Plasmid</keyword>
<protein>
    <submittedName>
        <fullName evidence="1">Uncharacterized protein</fullName>
    </submittedName>
</protein>
<accession>E7CGH5</accession>
<proteinExistence type="predicted"/>
<evidence type="ECO:0000313" key="1">
    <source>
        <dbReference type="EMBL" id="ADU03114.1"/>
    </source>
</evidence>
<dbReference type="AlphaFoldDB" id="E7CGH5"/>
<name>E7CGH5_BACTU</name>
<dbReference type="EMBL" id="HM037272">
    <property type="protein sequence ID" value="ADU03114.1"/>
    <property type="molecule type" value="Genomic_DNA"/>
</dbReference>
<sequence length="90" mass="10592">MKTDKYIATIKGISEMGIARMNLSDIENVEQAYLEKENNYRNQSLNKNQTLLNHHTERKILFLSGLKNKNLKMKKYKLIKSCIKTVRAYK</sequence>
<organism evidence="1">
    <name type="scientific">Bacillus thuringiensis serovar chinensis CT-43</name>
    <dbReference type="NCBI Taxonomy" id="541229"/>
    <lineage>
        <taxon>Bacteria</taxon>
        <taxon>Bacillati</taxon>
        <taxon>Bacillota</taxon>
        <taxon>Bacilli</taxon>
        <taxon>Bacillales</taxon>
        <taxon>Bacillaceae</taxon>
        <taxon>Bacillus</taxon>
        <taxon>Bacillus cereus group</taxon>
    </lineage>
</organism>
<geneLocation type="plasmid" evidence="1">
    <name>pBMB0558</name>
</geneLocation>
<gene>
    <name evidence="1" type="ORF">pBMB0558_00240</name>
</gene>